<dbReference type="KEGG" id="mph:MLP_30460"/>
<sequence length="80" mass="8779">MTARLEVKVIGTGLYGPPVITIGDREIVARINPASELRRFRCSVHGVGESVNHCPHLQFAALARELSLTTPIVKENQTNE</sequence>
<protein>
    <submittedName>
        <fullName evidence="1">Uncharacterized protein</fullName>
    </submittedName>
</protein>
<dbReference type="EMBL" id="AP012204">
    <property type="protein sequence ID" value="BAK36060.1"/>
    <property type="molecule type" value="Genomic_DNA"/>
</dbReference>
<organism evidence="1 2">
    <name type="scientific">Microlunatus phosphovorus (strain ATCC 700054 / DSM 10555 / JCM 9379 / NBRC 101784 / NCIMB 13414 / VKM Ac-1990 / NM-1)</name>
    <dbReference type="NCBI Taxonomy" id="1032480"/>
    <lineage>
        <taxon>Bacteria</taxon>
        <taxon>Bacillati</taxon>
        <taxon>Actinomycetota</taxon>
        <taxon>Actinomycetes</taxon>
        <taxon>Propionibacteriales</taxon>
        <taxon>Propionibacteriaceae</taxon>
        <taxon>Microlunatus</taxon>
    </lineage>
</organism>
<dbReference type="AlphaFoldDB" id="F5XKI8"/>
<proteinExistence type="predicted"/>
<dbReference type="Proteomes" id="UP000007947">
    <property type="component" value="Chromosome"/>
</dbReference>
<dbReference type="STRING" id="1032480.MLP_30460"/>
<accession>F5XKI8</accession>
<reference evidence="1 2" key="1">
    <citation type="submission" date="2011-05" db="EMBL/GenBank/DDBJ databases">
        <title>Whole genome sequence of Microlunatus phosphovorus NM-1.</title>
        <authorList>
            <person name="Hosoyama A."/>
            <person name="Sasaki K."/>
            <person name="Harada T."/>
            <person name="Igarashi R."/>
            <person name="Kawakoshi A."/>
            <person name="Sasagawa M."/>
            <person name="Fukada J."/>
            <person name="Nakamura S."/>
            <person name="Katano Y."/>
            <person name="Hanada S."/>
            <person name="Kamagata Y."/>
            <person name="Nakamura N."/>
            <person name="Yamazaki S."/>
            <person name="Fujita N."/>
        </authorList>
    </citation>
    <scope>NUCLEOTIDE SEQUENCE [LARGE SCALE GENOMIC DNA]</scope>
    <source>
        <strain evidence="2">ATCC 700054 / DSM 10555 / JCM 9379 / NBRC 101784 / NCIMB 13414 / VKM Ac-1990 / NM-1</strain>
    </source>
</reference>
<name>F5XKI8_MICPN</name>
<dbReference type="HOGENOM" id="CLU_2585755_0_0_11"/>
<keyword evidence="2" id="KW-1185">Reference proteome</keyword>
<gene>
    <name evidence="1" type="ordered locus">MLP_30460</name>
</gene>
<evidence type="ECO:0000313" key="1">
    <source>
        <dbReference type="EMBL" id="BAK36060.1"/>
    </source>
</evidence>
<dbReference type="RefSeq" id="WP_013863925.1">
    <property type="nucleotide sequence ID" value="NC_015635.1"/>
</dbReference>
<evidence type="ECO:0000313" key="2">
    <source>
        <dbReference type="Proteomes" id="UP000007947"/>
    </source>
</evidence>